<sequence length="371" mass="41619">MSHLTLDILRQHAIKRTLFTSPTVIETLDRLGFVQIDPITAPATAQDLILRHRVAGYRKGDVERAYPELAVEEAYFINHGYVSRELAALLWSNKPLSASLQEMTGCDEVMARVLQFAHDHGGEVLPKALNLHMGLKSITNAWGGQGQEGTHIVQRMHSSGLLRIVRREKGMRVYGLPVVARVDASAAVVVDAALTALVQVYAPLTKRSLTLICRLLTSSRPDLKPAVQLALRGLDERFNGAEVDGVRWYWPRAEVLSADGFETMEGAVRLLAPFDPLVWDRDRFEQFFGWSYKFEAYKPAHARQLGYYALPMLWRDACVGWANVSVVDGVMHASLGYVKSKPREKAFRIALEQELTDMAWFLGCASWVMQV</sequence>
<dbReference type="Proteomes" id="UP000252182">
    <property type="component" value="Chromosome"/>
</dbReference>
<organism evidence="1 2">
    <name type="scientific">Ephemeroptericola cinctiostellae</name>
    <dbReference type="NCBI Taxonomy" id="2268024"/>
    <lineage>
        <taxon>Bacteria</taxon>
        <taxon>Pseudomonadati</taxon>
        <taxon>Pseudomonadota</taxon>
        <taxon>Betaproteobacteria</taxon>
        <taxon>Burkholderiales</taxon>
        <taxon>Burkholderiaceae</taxon>
        <taxon>Ephemeroptericola</taxon>
    </lineage>
</organism>
<keyword evidence="2" id="KW-1185">Reference proteome</keyword>
<evidence type="ECO:0000313" key="2">
    <source>
        <dbReference type="Proteomes" id="UP000252182"/>
    </source>
</evidence>
<dbReference type="OrthoDB" id="9787207at2"/>
<dbReference type="Pfam" id="PF06224">
    <property type="entry name" value="AlkZ-like"/>
    <property type="match status" value="1"/>
</dbReference>
<dbReference type="InterPro" id="IPR009351">
    <property type="entry name" value="AlkZ-like"/>
</dbReference>
<proteinExistence type="predicted"/>
<reference evidence="2" key="1">
    <citation type="submission" date="2018-07" db="EMBL/GenBank/DDBJ databases">
        <authorList>
            <person name="Kim H."/>
        </authorList>
    </citation>
    <scope>NUCLEOTIDE SEQUENCE [LARGE SCALE GENOMIC DNA]</scope>
    <source>
        <strain evidence="2">F02</strain>
    </source>
</reference>
<evidence type="ECO:0000313" key="1">
    <source>
        <dbReference type="EMBL" id="AXF85815.1"/>
    </source>
</evidence>
<dbReference type="PANTHER" id="PTHR30528:SF0">
    <property type="entry name" value="CYTOPLASMIC PROTEIN"/>
    <property type="match status" value="1"/>
</dbReference>
<accession>A0A345DBS7</accession>
<dbReference type="KEGG" id="hyf:DTO96_101555"/>
<name>A0A345DBS7_9BURK</name>
<dbReference type="RefSeq" id="WP_157964374.1">
    <property type="nucleotide sequence ID" value="NZ_CP031124.1"/>
</dbReference>
<dbReference type="EMBL" id="CP031124">
    <property type="protein sequence ID" value="AXF85815.1"/>
    <property type="molecule type" value="Genomic_DNA"/>
</dbReference>
<dbReference type="PANTHER" id="PTHR30528">
    <property type="entry name" value="CYTOPLASMIC PROTEIN"/>
    <property type="match status" value="1"/>
</dbReference>
<evidence type="ECO:0008006" key="3">
    <source>
        <dbReference type="Google" id="ProtNLM"/>
    </source>
</evidence>
<dbReference type="AlphaFoldDB" id="A0A345DBS7"/>
<gene>
    <name evidence="1" type="ORF">DTO96_101555</name>
</gene>
<protein>
    <recommendedName>
        <fullName evidence="3">Winged helix-turn-helix domain-containing protein</fullName>
    </recommendedName>
</protein>